<sequence>METFEEEGEIIPDCVINYYTVDDNNQPVSFSVLPLVWSEDETPGNSDTHIFLCGTAVTGQKMYKKIIAWRPEISYALPMIYVLSKNRSWMQLQRPRRSFEDDIMSTLITVRCLHFLKWNLKADGSALWSYLHKAFSTYEVPPLKRHLLSHLPLIQEAAKRDKDLAKSELLPTLLLETGTCEANRATKKITFEADSQEDYEDTDGDDEVETFDSVCVLCDNGGELLCCEDKCLRSFHPNINTGVDSCCESLGYSDAQVEAIQTFFCNNCQYQQHQCFVCGKLGSSDQSSAPEVFQCANAECGHFYHPNCVAELLQPCDTLKTKELQLKIHSGETFVCPAHKCSICMKGEDKAVHELQFAMCRRCPKAYHRKCLPREITFRSDGKNYQRAWDGLLPGRILIYCMDHKILSDIGTPKRDHIIFPNVEGKMQTNSGLLSSKEKLIKSRDMGNFAPRSPLKQRFNHTGIYRGHSTSATFTGEKIFRHSNIDKSKLSTPQRTLYLPNSSKGKISDYPKQSADKFMKVKGSSSQPAFDAELKLRMLKLIEDSTSSFNMEESLKGKKSSSLYSSNVRIAEDKTFTEGKVKGYVKAVQTALKILNDGGNLEDAKAVCEPQVLKQLVRWKKQLNTYLAPFLHGKRYTSFGRHFTKVSKLELIVDKLKWYVQDGDTIVDFCCGANDFSCLMRERLHEMGKICSFKNYDLFTPKNDFNFEQKDWMTVTSEELPAGSNLIMGLNPPFGVNGNLANKFIDKALTFKPKLLILIVPIETERLDRKKKFPYDNIWENHQLLSGKAFYLPGSVDVNGQQLEQHNNLAPPLYLWSRPDWTAKHKTIAKTCGHATVTNDPRQMGKMDTGENHDGMYEDMEVDPPIYFPSNSADQKNSHEWNLKGFNPSQYMTAMQHSSGVSDTAAMGMQLPYVVYHEDLPQHPYVVSDAVEGVHQGAFPPSRQYPTERNFYPEWPGF</sequence>
<gene>
    <name evidence="6" type="ORF">POM88_052047</name>
</gene>
<dbReference type="Pfam" id="PF22908">
    <property type="entry name" value="PHD_NSD"/>
    <property type="match status" value="1"/>
</dbReference>
<name>A0AAD8GSR9_9APIA</name>
<dbReference type="InterPro" id="IPR029063">
    <property type="entry name" value="SAM-dependent_MTases_sf"/>
</dbReference>
<dbReference type="SUPFAM" id="SSF53335">
    <property type="entry name" value="S-adenosyl-L-methionine-dependent methyltransferases"/>
    <property type="match status" value="1"/>
</dbReference>
<evidence type="ECO:0000259" key="5">
    <source>
        <dbReference type="SMART" id="SM00249"/>
    </source>
</evidence>
<dbReference type="InterPro" id="IPR058939">
    <property type="entry name" value="Mtase_EDM2"/>
</dbReference>
<evidence type="ECO:0000313" key="7">
    <source>
        <dbReference type="Proteomes" id="UP001237642"/>
    </source>
</evidence>
<dbReference type="PANTHER" id="PTHR46235:SF13">
    <property type="entry name" value="EDM2-LIKE PROTEIN1"/>
    <property type="match status" value="1"/>
</dbReference>
<keyword evidence="3" id="KW-0863">Zinc-finger</keyword>
<dbReference type="InterPro" id="IPR055198">
    <property type="entry name" value="NSD_PHD"/>
</dbReference>
<dbReference type="Pfam" id="PF26055">
    <property type="entry name" value="Mtase_EDM2"/>
    <property type="match status" value="1"/>
</dbReference>
<keyword evidence="1" id="KW-0479">Metal-binding</keyword>
<keyword evidence="4" id="KW-0862">Zinc</keyword>
<protein>
    <submittedName>
        <fullName evidence="6">Protein ENHANCED DOWNY MILDEW 2</fullName>
    </submittedName>
</protein>
<feature type="domain" description="Zinc finger PHD-type" evidence="5">
    <location>
        <begin position="274"/>
        <end position="340"/>
    </location>
</feature>
<dbReference type="EMBL" id="JAUIZM010000012">
    <property type="protein sequence ID" value="KAK1353682.1"/>
    <property type="molecule type" value="Genomic_DNA"/>
</dbReference>
<keyword evidence="7" id="KW-1185">Reference proteome</keyword>
<accession>A0AAD8GSR9</accession>
<dbReference type="Pfam" id="PF23004">
    <property type="entry name" value="PHDvar_NSD"/>
    <property type="match status" value="1"/>
</dbReference>
<dbReference type="GO" id="GO:0008270">
    <property type="term" value="F:zinc ion binding"/>
    <property type="evidence" value="ECO:0007669"/>
    <property type="project" value="UniProtKB-KW"/>
</dbReference>
<feature type="domain" description="Zinc finger PHD-type" evidence="5">
    <location>
        <begin position="214"/>
        <end position="269"/>
    </location>
</feature>
<proteinExistence type="predicted"/>
<dbReference type="AlphaFoldDB" id="A0AAD8GSR9"/>
<reference evidence="6" key="1">
    <citation type="submission" date="2023-02" db="EMBL/GenBank/DDBJ databases">
        <title>Genome of toxic invasive species Heracleum sosnowskyi carries increased number of genes despite the absence of recent whole-genome duplications.</title>
        <authorList>
            <person name="Schelkunov M."/>
            <person name="Shtratnikova V."/>
            <person name="Makarenko M."/>
            <person name="Klepikova A."/>
            <person name="Omelchenko D."/>
            <person name="Novikova G."/>
            <person name="Obukhova E."/>
            <person name="Bogdanov V."/>
            <person name="Penin A."/>
            <person name="Logacheva M."/>
        </authorList>
    </citation>
    <scope>NUCLEOTIDE SEQUENCE</scope>
    <source>
        <strain evidence="6">Hsosn_3</strain>
        <tissue evidence="6">Leaf</tissue>
    </source>
</reference>
<dbReference type="SMART" id="SM00249">
    <property type="entry name" value="PHD"/>
    <property type="match status" value="3"/>
</dbReference>
<dbReference type="InterPro" id="IPR013083">
    <property type="entry name" value="Znf_RING/FYVE/PHD"/>
</dbReference>
<evidence type="ECO:0000313" key="6">
    <source>
        <dbReference type="EMBL" id="KAK1353682.1"/>
    </source>
</evidence>
<dbReference type="CDD" id="cd15565">
    <property type="entry name" value="PHD2_NSD"/>
    <property type="match status" value="1"/>
</dbReference>
<dbReference type="PANTHER" id="PTHR46235">
    <property type="entry name" value="PHD FINGER-CONTAINING PROTEIN DDB_G0268158"/>
    <property type="match status" value="1"/>
</dbReference>
<organism evidence="6 7">
    <name type="scientific">Heracleum sosnowskyi</name>
    <dbReference type="NCBI Taxonomy" id="360622"/>
    <lineage>
        <taxon>Eukaryota</taxon>
        <taxon>Viridiplantae</taxon>
        <taxon>Streptophyta</taxon>
        <taxon>Embryophyta</taxon>
        <taxon>Tracheophyta</taxon>
        <taxon>Spermatophyta</taxon>
        <taxon>Magnoliopsida</taxon>
        <taxon>eudicotyledons</taxon>
        <taxon>Gunneridae</taxon>
        <taxon>Pentapetalae</taxon>
        <taxon>asterids</taxon>
        <taxon>campanulids</taxon>
        <taxon>Apiales</taxon>
        <taxon>Apiaceae</taxon>
        <taxon>Apioideae</taxon>
        <taxon>apioid superclade</taxon>
        <taxon>Tordylieae</taxon>
        <taxon>Tordyliinae</taxon>
        <taxon>Heracleum</taxon>
    </lineage>
</organism>
<dbReference type="Gene3D" id="3.30.40.10">
    <property type="entry name" value="Zinc/RING finger domain, C3HC4 (zinc finger)"/>
    <property type="match status" value="2"/>
</dbReference>
<comment type="caution">
    <text evidence="6">The sequence shown here is derived from an EMBL/GenBank/DDBJ whole genome shotgun (WGS) entry which is preliminary data.</text>
</comment>
<evidence type="ECO:0000256" key="3">
    <source>
        <dbReference type="ARBA" id="ARBA00022771"/>
    </source>
</evidence>
<dbReference type="InterPro" id="IPR001965">
    <property type="entry name" value="Znf_PHD"/>
</dbReference>
<evidence type="ECO:0000256" key="4">
    <source>
        <dbReference type="ARBA" id="ARBA00022833"/>
    </source>
</evidence>
<dbReference type="InterPro" id="IPR055197">
    <property type="entry name" value="PHDvar_NSD"/>
</dbReference>
<evidence type="ECO:0000256" key="1">
    <source>
        <dbReference type="ARBA" id="ARBA00022723"/>
    </source>
</evidence>
<feature type="domain" description="Zinc finger PHD-type" evidence="5">
    <location>
        <begin position="341"/>
        <end position="405"/>
    </location>
</feature>
<evidence type="ECO:0000256" key="2">
    <source>
        <dbReference type="ARBA" id="ARBA00022737"/>
    </source>
</evidence>
<dbReference type="Proteomes" id="UP001237642">
    <property type="component" value="Unassembled WGS sequence"/>
</dbReference>
<dbReference type="GO" id="GO:0006338">
    <property type="term" value="P:chromatin remodeling"/>
    <property type="evidence" value="ECO:0007669"/>
    <property type="project" value="UniProtKB-ARBA"/>
</dbReference>
<keyword evidence="2" id="KW-0677">Repeat</keyword>
<dbReference type="CDD" id="cd15566">
    <property type="entry name" value="PHD3_NSD"/>
    <property type="match status" value="1"/>
</dbReference>
<reference evidence="6" key="2">
    <citation type="submission" date="2023-05" db="EMBL/GenBank/DDBJ databases">
        <authorList>
            <person name="Schelkunov M.I."/>
        </authorList>
    </citation>
    <scope>NUCLEOTIDE SEQUENCE</scope>
    <source>
        <strain evidence="6">Hsosn_3</strain>
        <tissue evidence="6">Leaf</tissue>
    </source>
</reference>